<evidence type="ECO:0000259" key="1">
    <source>
        <dbReference type="Pfam" id="PF04965"/>
    </source>
</evidence>
<gene>
    <name evidence="2" type="ORF">V8G57_11695</name>
</gene>
<keyword evidence="3" id="KW-1185">Reference proteome</keyword>
<dbReference type="Gene3D" id="3.10.450.40">
    <property type="match status" value="1"/>
</dbReference>
<feature type="domain" description="IraD/Gp25-like" evidence="1">
    <location>
        <begin position="19"/>
        <end position="107"/>
    </location>
</feature>
<dbReference type="InterPro" id="IPR007048">
    <property type="entry name" value="IraD/Gp25-like"/>
</dbReference>
<organism evidence="2 3">
    <name type="scientific">Collimonas rhizosphaerae</name>
    <dbReference type="NCBI Taxonomy" id="3126357"/>
    <lineage>
        <taxon>Bacteria</taxon>
        <taxon>Pseudomonadati</taxon>
        <taxon>Pseudomonadota</taxon>
        <taxon>Betaproteobacteria</taxon>
        <taxon>Burkholderiales</taxon>
        <taxon>Oxalobacteraceae</taxon>
        <taxon>Collimonas</taxon>
    </lineage>
</organism>
<comment type="caution">
    <text evidence="2">The sequence shown here is derived from an EMBL/GenBank/DDBJ whole genome shotgun (WGS) entry which is preliminary data.</text>
</comment>
<reference evidence="2 3" key="1">
    <citation type="submission" date="2024-02" db="EMBL/GenBank/DDBJ databases">
        <title>Draft genome sequence of Collimonas sp. strain H4R21, an effective mineral-weathering bacterial strain isolated from the beech rhizosphere.</title>
        <authorList>
            <person name="Morin E."/>
            <person name="Uroz S."/>
            <person name="Leveau J.H.J."/>
            <person name="Kumar R."/>
            <person name="Rey M.W."/>
            <person name="Pham J."/>
        </authorList>
    </citation>
    <scope>NUCLEOTIDE SEQUENCE [LARGE SCALE GENOMIC DNA]</scope>
    <source>
        <strain evidence="2 3">H4R21</strain>
    </source>
</reference>
<name>A0ABU9PVK0_9BURK</name>
<proteinExistence type="predicted"/>
<dbReference type="Pfam" id="PF04965">
    <property type="entry name" value="GPW_gp25"/>
    <property type="match status" value="1"/>
</dbReference>
<dbReference type="Proteomes" id="UP001495910">
    <property type="component" value="Unassembled WGS sequence"/>
</dbReference>
<dbReference type="SUPFAM" id="SSF160719">
    <property type="entry name" value="gpW/gp25-like"/>
    <property type="match status" value="1"/>
</dbReference>
<evidence type="ECO:0000313" key="3">
    <source>
        <dbReference type="Proteomes" id="UP001495910"/>
    </source>
</evidence>
<dbReference type="EMBL" id="JBANDC010000007">
    <property type="protein sequence ID" value="MEM4988050.1"/>
    <property type="molecule type" value="Genomic_DNA"/>
</dbReference>
<protein>
    <submittedName>
        <fullName evidence="2">GPW/gp25 family protein</fullName>
    </submittedName>
</protein>
<evidence type="ECO:0000313" key="2">
    <source>
        <dbReference type="EMBL" id="MEM4988050.1"/>
    </source>
</evidence>
<accession>A0ABU9PVK0</accession>
<sequence>MNIDYPLHFDGRGRTAATDGNDHIRDMIEQLLFTNPGERVNRPDFGSGLMQMVFAPNSPELAAALQFTLQAALQRYLGDLIELQTLDVGAQDSTLSIVLKYVVRRTSQSRTDSFTRSTA</sequence>
<dbReference type="RefSeq" id="WP_342829541.1">
    <property type="nucleotide sequence ID" value="NZ_JBANDC010000007.1"/>
</dbReference>